<dbReference type="InterPro" id="IPR010285">
    <property type="entry name" value="DNA_helicase_pif1-like_DEAD"/>
</dbReference>
<feature type="domain" description="DNA helicase Pif1-like 2B" evidence="3">
    <location>
        <begin position="293"/>
        <end position="339"/>
    </location>
</feature>
<keyword evidence="1" id="KW-0547">Nucleotide-binding</keyword>
<evidence type="ECO:0000256" key="1">
    <source>
        <dbReference type="RuleBase" id="RU363044"/>
    </source>
</evidence>
<sequence>MDAVNRLEGDIFFVNGFGGSWKTFIWNTLTLAIRSRGDIVLAVASSGIALQLIPGGRTIHSRFAIPLDCNETSTCNIMQGSDLANLLIHAKLIILDEAPMVHRFCFEALDRTLRDIVGNDKPKCYHKPFGGKVVVFDGDFRQILLVIPRGSLQDIVLASLNSSYLWDTCKVLTLTNNMRLGTEWILKIGDGIIEDDINDEEKEIEIPDDILISNAKDPVEAIVENTYQHFEENFDDNDYIRDRVILPPTLEDVASINNYMLSLLPSEESTYLSSDSICTQEDDFALTDVYTTEFLNTISGSGLLYHELQLKDGAPVILIRNIDKSLGLCNGTRLIVKRLCKHVIEDVIMTGKFAGERVVIARTMITPSDLRLPFRFQRRQFPILLSFAMTINKSQRQTLSNVGLYLPRPIFTHGRPWDYPYDAILERDHVSP</sequence>
<feature type="domain" description="DNA helicase Pif1-like DEAD-box helicase" evidence="2">
    <location>
        <begin position="2"/>
        <end position="184"/>
    </location>
</feature>
<dbReference type="GO" id="GO:0005524">
    <property type="term" value="F:ATP binding"/>
    <property type="evidence" value="ECO:0007669"/>
    <property type="project" value="UniProtKB-KW"/>
</dbReference>
<dbReference type="GO" id="GO:0000723">
    <property type="term" value="P:telomere maintenance"/>
    <property type="evidence" value="ECO:0007669"/>
    <property type="project" value="InterPro"/>
</dbReference>
<dbReference type="GO" id="GO:0016787">
    <property type="term" value="F:hydrolase activity"/>
    <property type="evidence" value="ECO:0007669"/>
    <property type="project" value="UniProtKB-KW"/>
</dbReference>
<keyword evidence="1" id="KW-0378">Hydrolase</keyword>
<keyword evidence="1" id="KW-0233">DNA recombination</keyword>
<dbReference type="OrthoDB" id="1929541at2759"/>
<dbReference type="AlphaFoldDB" id="A0A834T1A0"/>
<dbReference type="GO" id="GO:0006281">
    <property type="term" value="P:DNA repair"/>
    <property type="evidence" value="ECO:0007669"/>
    <property type="project" value="UniProtKB-KW"/>
</dbReference>
<dbReference type="Proteomes" id="UP000634136">
    <property type="component" value="Unassembled WGS sequence"/>
</dbReference>
<dbReference type="Pfam" id="PF21530">
    <property type="entry name" value="Pif1_2B_dom"/>
    <property type="match status" value="1"/>
</dbReference>
<organism evidence="4 5">
    <name type="scientific">Senna tora</name>
    <dbReference type="NCBI Taxonomy" id="362788"/>
    <lineage>
        <taxon>Eukaryota</taxon>
        <taxon>Viridiplantae</taxon>
        <taxon>Streptophyta</taxon>
        <taxon>Embryophyta</taxon>
        <taxon>Tracheophyta</taxon>
        <taxon>Spermatophyta</taxon>
        <taxon>Magnoliopsida</taxon>
        <taxon>eudicotyledons</taxon>
        <taxon>Gunneridae</taxon>
        <taxon>Pentapetalae</taxon>
        <taxon>rosids</taxon>
        <taxon>fabids</taxon>
        <taxon>Fabales</taxon>
        <taxon>Fabaceae</taxon>
        <taxon>Caesalpinioideae</taxon>
        <taxon>Cassia clade</taxon>
        <taxon>Senna</taxon>
    </lineage>
</organism>
<comment type="cofactor">
    <cofactor evidence="1">
        <name>Mg(2+)</name>
        <dbReference type="ChEBI" id="CHEBI:18420"/>
    </cofactor>
</comment>
<keyword evidence="5" id="KW-1185">Reference proteome</keyword>
<dbReference type="SUPFAM" id="SSF52540">
    <property type="entry name" value="P-loop containing nucleoside triphosphate hydrolases"/>
    <property type="match status" value="2"/>
</dbReference>
<name>A0A834T1A0_9FABA</name>
<dbReference type="InterPro" id="IPR027417">
    <property type="entry name" value="P-loop_NTPase"/>
</dbReference>
<dbReference type="PANTHER" id="PTHR10492:SF101">
    <property type="entry name" value="ATP-DEPENDENT DNA HELICASE"/>
    <property type="match status" value="1"/>
</dbReference>
<dbReference type="EMBL" id="JAAIUW010000010">
    <property type="protein sequence ID" value="KAF7812820.1"/>
    <property type="molecule type" value="Genomic_DNA"/>
</dbReference>
<dbReference type="Pfam" id="PF05970">
    <property type="entry name" value="PIF1"/>
    <property type="match status" value="1"/>
</dbReference>
<keyword evidence="1" id="KW-0234">DNA repair</keyword>
<evidence type="ECO:0000259" key="3">
    <source>
        <dbReference type="Pfam" id="PF21530"/>
    </source>
</evidence>
<proteinExistence type="inferred from homology"/>
<keyword evidence="1" id="KW-0067">ATP-binding</keyword>
<evidence type="ECO:0000313" key="5">
    <source>
        <dbReference type="Proteomes" id="UP000634136"/>
    </source>
</evidence>
<dbReference type="GO" id="GO:0043139">
    <property type="term" value="F:5'-3' DNA helicase activity"/>
    <property type="evidence" value="ECO:0007669"/>
    <property type="project" value="UniProtKB-EC"/>
</dbReference>
<comment type="similarity">
    <text evidence="1">Belongs to the helicase family.</text>
</comment>
<dbReference type="GO" id="GO:0006310">
    <property type="term" value="P:DNA recombination"/>
    <property type="evidence" value="ECO:0007669"/>
    <property type="project" value="UniProtKB-KW"/>
</dbReference>
<reference evidence="4" key="1">
    <citation type="submission" date="2020-09" db="EMBL/GenBank/DDBJ databases">
        <title>Genome-Enabled Discovery of Anthraquinone Biosynthesis in Senna tora.</title>
        <authorList>
            <person name="Kang S.-H."/>
            <person name="Pandey R.P."/>
            <person name="Lee C.-M."/>
            <person name="Sim J.-S."/>
            <person name="Jeong J.-T."/>
            <person name="Choi B.-S."/>
            <person name="Jung M."/>
            <person name="Ginzburg D."/>
            <person name="Zhao K."/>
            <person name="Won S.Y."/>
            <person name="Oh T.-J."/>
            <person name="Yu Y."/>
            <person name="Kim N.-H."/>
            <person name="Lee O.R."/>
            <person name="Lee T.-H."/>
            <person name="Bashyal P."/>
            <person name="Kim T.-S."/>
            <person name="Lee W.-H."/>
            <person name="Kawkins C."/>
            <person name="Kim C.-K."/>
            <person name="Kim J.S."/>
            <person name="Ahn B.O."/>
            <person name="Rhee S.Y."/>
            <person name="Sohng J.K."/>
        </authorList>
    </citation>
    <scope>NUCLEOTIDE SEQUENCE</scope>
    <source>
        <tissue evidence="4">Leaf</tissue>
    </source>
</reference>
<accession>A0A834T1A0</accession>
<evidence type="ECO:0000259" key="2">
    <source>
        <dbReference type="Pfam" id="PF05970"/>
    </source>
</evidence>
<keyword evidence="1 4" id="KW-0347">Helicase</keyword>
<keyword evidence="1" id="KW-0227">DNA damage</keyword>
<dbReference type="PANTHER" id="PTHR10492">
    <property type="match status" value="1"/>
</dbReference>
<comment type="caution">
    <text evidence="4">The sequence shown here is derived from an EMBL/GenBank/DDBJ whole genome shotgun (WGS) entry which is preliminary data.</text>
</comment>
<gene>
    <name evidence="4" type="ORF">G2W53_033796</name>
</gene>
<dbReference type="InterPro" id="IPR049163">
    <property type="entry name" value="Pif1-like_2B_dom"/>
</dbReference>
<protein>
    <recommendedName>
        <fullName evidence="1">ATP-dependent DNA helicase</fullName>
        <ecNumber evidence="1">5.6.2.3</ecNumber>
    </recommendedName>
</protein>
<dbReference type="Gene3D" id="3.40.50.300">
    <property type="entry name" value="P-loop containing nucleotide triphosphate hydrolases"/>
    <property type="match status" value="1"/>
</dbReference>
<dbReference type="EC" id="5.6.2.3" evidence="1"/>
<comment type="catalytic activity">
    <reaction evidence="1">
        <text>ATP + H2O = ADP + phosphate + H(+)</text>
        <dbReference type="Rhea" id="RHEA:13065"/>
        <dbReference type="ChEBI" id="CHEBI:15377"/>
        <dbReference type="ChEBI" id="CHEBI:15378"/>
        <dbReference type="ChEBI" id="CHEBI:30616"/>
        <dbReference type="ChEBI" id="CHEBI:43474"/>
        <dbReference type="ChEBI" id="CHEBI:456216"/>
        <dbReference type="EC" id="5.6.2.3"/>
    </reaction>
</comment>
<evidence type="ECO:0000313" key="4">
    <source>
        <dbReference type="EMBL" id="KAF7812820.1"/>
    </source>
</evidence>